<evidence type="ECO:0000313" key="5">
    <source>
        <dbReference type="Proteomes" id="UP001457282"/>
    </source>
</evidence>
<accession>A0AAW1X9D1</accession>
<name>A0AAW1X9D1_RUBAR</name>
<feature type="domain" description="CCHC-type" evidence="3">
    <location>
        <begin position="36"/>
        <end position="50"/>
    </location>
</feature>
<dbReference type="EMBL" id="JBEDUW010000004">
    <property type="protein sequence ID" value="KAK9932856.1"/>
    <property type="molecule type" value="Genomic_DNA"/>
</dbReference>
<evidence type="ECO:0000259" key="3">
    <source>
        <dbReference type="PROSITE" id="PS50158"/>
    </source>
</evidence>
<dbReference type="CDD" id="cd09272">
    <property type="entry name" value="RNase_HI_RT_Ty1"/>
    <property type="match status" value="1"/>
</dbReference>
<dbReference type="InterPro" id="IPR043502">
    <property type="entry name" value="DNA/RNA_pol_sf"/>
</dbReference>
<dbReference type="Pfam" id="PF07727">
    <property type="entry name" value="RVT_2"/>
    <property type="match status" value="1"/>
</dbReference>
<keyword evidence="5" id="KW-1185">Reference proteome</keyword>
<dbReference type="GO" id="GO:0008270">
    <property type="term" value="F:zinc ion binding"/>
    <property type="evidence" value="ECO:0007669"/>
    <property type="project" value="UniProtKB-KW"/>
</dbReference>
<protein>
    <recommendedName>
        <fullName evidence="3">CCHC-type domain-containing protein</fullName>
    </recommendedName>
</protein>
<dbReference type="AlphaFoldDB" id="A0AAW1X9D1"/>
<organism evidence="4 5">
    <name type="scientific">Rubus argutus</name>
    <name type="common">Southern blackberry</name>
    <dbReference type="NCBI Taxonomy" id="59490"/>
    <lineage>
        <taxon>Eukaryota</taxon>
        <taxon>Viridiplantae</taxon>
        <taxon>Streptophyta</taxon>
        <taxon>Embryophyta</taxon>
        <taxon>Tracheophyta</taxon>
        <taxon>Spermatophyta</taxon>
        <taxon>Magnoliopsida</taxon>
        <taxon>eudicotyledons</taxon>
        <taxon>Gunneridae</taxon>
        <taxon>Pentapetalae</taxon>
        <taxon>rosids</taxon>
        <taxon>fabids</taxon>
        <taxon>Rosales</taxon>
        <taxon>Rosaceae</taxon>
        <taxon>Rosoideae</taxon>
        <taxon>Rosoideae incertae sedis</taxon>
        <taxon>Rubus</taxon>
    </lineage>
</organism>
<feature type="region of interest" description="Disordered" evidence="2">
    <location>
        <begin position="106"/>
        <end position="127"/>
    </location>
</feature>
<proteinExistence type="predicted"/>
<sequence length="483" mass="54521">MGKSKWKGKFKGKKFNPKAALAPASASKIHKPYEMKCYFCRKPGHIKKDCTGFKACVSTESLNPVQSLPLTSVLPAIELQPQPPQLEIIEPAPQIDIAEPNLAVPEPLLPQNENHNQPQPLRRSVRTRRPTIDQNDYVVYLQEPDLILEKMTILFPISKPLRASRQWYKKFDSVITSFGFTENLVDECVYMKTVGKNFIFLILYVDDILLASSDLNLLNVTKAFLSKNFDMKDLGEASFVLGIEIKRDRKKGLLGLSQQSYINKVLTRFDMQKCAPGEVPVSKGDKLHKGQCPRTDLERESMKTRPYARLVGSLMRVENLDVVGYTDSDFAGHYPDSSKSTSGYIYMMAGGAIAWRSVKQTLTTTSTMQAEFIAVYEGVCQGLWLRNFLIQTRLLDSISSRPLRVYCDNSAAVCFTRITRGLPIQKHIDLKYYSVRERVKHKEIEVVQVDTLSQLADPFTKALSVVAFKKHIADMGILPTLDA</sequence>
<dbReference type="GO" id="GO:0003676">
    <property type="term" value="F:nucleic acid binding"/>
    <property type="evidence" value="ECO:0007669"/>
    <property type="project" value="InterPro"/>
</dbReference>
<evidence type="ECO:0000256" key="1">
    <source>
        <dbReference type="PROSITE-ProRule" id="PRU00047"/>
    </source>
</evidence>
<evidence type="ECO:0000256" key="2">
    <source>
        <dbReference type="SAM" id="MobiDB-lite"/>
    </source>
</evidence>
<dbReference type="PROSITE" id="PS50158">
    <property type="entry name" value="ZF_CCHC"/>
    <property type="match status" value="1"/>
</dbReference>
<dbReference type="PANTHER" id="PTHR11439">
    <property type="entry name" value="GAG-POL-RELATED RETROTRANSPOSON"/>
    <property type="match status" value="1"/>
</dbReference>
<dbReference type="SMART" id="SM00343">
    <property type="entry name" value="ZnF_C2HC"/>
    <property type="match status" value="1"/>
</dbReference>
<evidence type="ECO:0000313" key="4">
    <source>
        <dbReference type="EMBL" id="KAK9932856.1"/>
    </source>
</evidence>
<keyword evidence="1" id="KW-0862">Zinc</keyword>
<dbReference type="Pfam" id="PF00098">
    <property type="entry name" value="zf-CCHC"/>
    <property type="match status" value="1"/>
</dbReference>
<dbReference type="InterPro" id="IPR001878">
    <property type="entry name" value="Znf_CCHC"/>
</dbReference>
<dbReference type="InterPro" id="IPR036875">
    <property type="entry name" value="Znf_CCHC_sf"/>
</dbReference>
<comment type="caution">
    <text evidence="4">The sequence shown here is derived from an EMBL/GenBank/DDBJ whole genome shotgun (WGS) entry which is preliminary data.</text>
</comment>
<dbReference type="InterPro" id="IPR013103">
    <property type="entry name" value="RVT_2"/>
</dbReference>
<keyword evidence="1" id="KW-0863">Zinc-finger</keyword>
<gene>
    <name evidence="4" type="ORF">M0R45_020078</name>
</gene>
<dbReference type="Proteomes" id="UP001457282">
    <property type="component" value="Unassembled WGS sequence"/>
</dbReference>
<dbReference type="SUPFAM" id="SSF57756">
    <property type="entry name" value="Retrovirus zinc finger-like domains"/>
    <property type="match status" value="1"/>
</dbReference>
<reference evidence="4 5" key="1">
    <citation type="journal article" date="2023" name="G3 (Bethesda)">
        <title>A chromosome-length genome assembly and annotation of blackberry (Rubus argutus, cv. 'Hillquist').</title>
        <authorList>
            <person name="Bruna T."/>
            <person name="Aryal R."/>
            <person name="Dudchenko O."/>
            <person name="Sargent D.J."/>
            <person name="Mead D."/>
            <person name="Buti M."/>
            <person name="Cavallini A."/>
            <person name="Hytonen T."/>
            <person name="Andres J."/>
            <person name="Pham M."/>
            <person name="Weisz D."/>
            <person name="Mascagni F."/>
            <person name="Usai G."/>
            <person name="Natali L."/>
            <person name="Bassil N."/>
            <person name="Fernandez G.E."/>
            <person name="Lomsadze A."/>
            <person name="Armour M."/>
            <person name="Olukolu B."/>
            <person name="Poorten T."/>
            <person name="Britton C."/>
            <person name="Davik J."/>
            <person name="Ashrafi H."/>
            <person name="Aiden E.L."/>
            <person name="Borodovsky M."/>
            <person name="Worthington M."/>
        </authorList>
    </citation>
    <scope>NUCLEOTIDE SEQUENCE [LARGE SCALE GENOMIC DNA]</scope>
    <source>
        <strain evidence="4">PI 553951</strain>
    </source>
</reference>
<dbReference type="SUPFAM" id="SSF56672">
    <property type="entry name" value="DNA/RNA polymerases"/>
    <property type="match status" value="1"/>
</dbReference>
<dbReference type="PANTHER" id="PTHR11439:SF467">
    <property type="entry name" value="INTEGRASE CATALYTIC DOMAIN-CONTAINING PROTEIN"/>
    <property type="match status" value="1"/>
</dbReference>
<keyword evidence="1" id="KW-0479">Metal-binding</keyword>